<dbReference type="InterPro" id="IPR025586">
    <property type="entry name" value="PcfJ"/>
</dbReference>
<sequence>MKKKELMTLNPPEFTPYLKQIAKQDQPVPSDHWGTNKKYKYGRYLRVKEEKGYLIISVFLAQFVRAGAKYPVYVVYIDKRADDFITFETDTGKWRKSMLQNLDWPRYMYDSGTYISRKDEKLVCRYLETITGDYGTLVCYQEGIRERQLAARYKKITDVWDETMKQVPKLPKDWERWLLKKVIPEHYIFYKYKKGGATEGYCTHCGRMVPIHAPRYNKKGICSKCGQEIQFKSVDKSGSIWTESKAAYLIQRCRKGVILRLFEARMILGKGDFKNREICFYETKRIFYDDQFQEDPYYYGDFKNRGARWISGDNYFRRVGLFDYYPLLLHGKVYPRTLYDLGRRELKKTGLIQWIQKNPVLNPRKYLNAWKMIPVLEQILKAGLPKLPEELVKDPEKLVWRDAKGGLAKKLEIDNAKLKRLRKSEGDINVLYWLQQEKKENISLTDELIAWFVKNDILPKDLAFIHDRMSYVQVKNYLVRQNVGTNDSIRQVLITWKDYLSMAKRVKMNVYDEIVYRVSRLYQRHGKLVEYIQKNELSVTAGELEEEFPYINDILPRLQEKYEYSNKTYTILAPRTIKDILEEGQALHHCIDKKKEYFDRINSQESYILFLRKTKQPDQPYYTLEVEPGGVIRQKRTEYDRQKKDIEEASEFLRKWQAVVQKRLTRDDVTLAEKSREIRIESYAEMRKKKVKINGGLFGGQYLADILEADLMEIPDTVREAA</sequence>
<reference evidence="1" key="1">
    <citation type="submission" date="2018-10" db="EMBL/GenBank/DDBJ databases">
        <title>Schaedlerella arabinophila gen. nov. sp. nov., isolated from the mouse intestinal tract and comparative analysis with the genome of the closely related altered Schaedler flora strain ASF502.</title>
        <authorList>
            <person name="Miyake S."/>
            <person name="Soh M."/>
            <person name="Seedorf H."/>
        </authorList>
    </citation>
    <scope>NUCLEOTIDE SEQUENCE [LARGE SCALE GENOMIC DNA]</scope>
    <source>
        <strain evidence="1">DSM 106076</strain>
    </source>
</reference>
<organism evidence="1 2">
    <name type="scientific">Schaedlerella arabinosiphila</name>
    <dbReference type="NCBI Taxonomy" id="2044587"/>
    <lineage>
        <taxon>Bacteria</taxon>
        <taxon>Bacillati</taxon>
        <taxon>Bacillota</taxon>
        <taxon>Clostridia</taxon>
        <taxon>Lachnospirales</taxon>
        <taxon>Lachnospiraceae</taxon>
        <taxon>Schaedlerella</taxon>
    </lineage>
</organism>
<dbReference type="Pfam" id="PF14284">
    <property type="entry name" value="PcfJ"/>
    <property type="match status" value="1"/>
</dbReference>
<comment type="caution">
    <text evidence="1">The sequence shown here is derived from an EMBL/GenBank/DDBJ whole genome shotgun (WGS) entry which is preliminary data.</text>
</comment>
<evidence type="ECO:0000313" key="2">
    <source>
        <dbReference type="Proteomes" id="UP000274920"/>
    </source>
</evidence>
<dbReference type="AlphaFoldDB" id="A0A426DR60"/>
<name>A0A426DR60_9FIRM</name>
<dbReference type="EMBL" id="RHJS01000002">
    <property type="protein sequence ID" value="RRK35317.1"/>
    <property type="molecule type" value="Genomic_DNA"/>
</dbReference>
<evidence type="ECO:0008006" key="3">
    <source>
        <dbReference type="Google" id="ProtNLM"/>
    </source>
</evidence>
<dbReference type="Proteomes" id="UP000274920">
    <property type="component" value="Unassembled WGS sequence"/>
</dbReference>
<dbReference type="RefSeq" id="WP_125127600.1">
    <property type="nucleotide sequence ID" value="NZ_RHJS01000002.1"/>
</dbReference>
<keyword evidence="2" id="KW-1185">Reference proteome</keyword>
<evidence type="ECO:0000313" key="1">
    <source>
        <dbReference type="EMBL" id="RRK35317.1"/>
    </source>
</evidence>
<protein>
    <recommendedName>
        <fullName evidence="3">PcfJ-like protein</fullName>
    </recommendedName>
</protein>
<gene>
    <name evidence="1" type="ORF">EBB54_12240</name>
</gene>
<accession>A0A426DR60</accession>
<proteinExistence type="predicted"/>